<dbReference type="Proteomes" id="UP000183832">
    <property type="component" value="Unassembled WGS sequence"/>
</dbReference>
<protein>
    <submittedName>
        <fullName evidence="2">CLUMA_CG011995, isoform A</fullName>
    </submittedName>
</protein>
<feature type="coiled-coil region" evidence="1">
    <location>
        <begin position="206"/>
        <end position="233"/>
    </location>
</feature>
<keyword evidence="3" id="KW-1185">Reference proteome</keyword>
<keyword evidence="1" id="KW-0175">Coiled coil</keyword>
<organism evidence="2 3">
    <name type="scientific">Clunio marinus</name>
    <dbReference type="NCBI Taxonomy" id="568069"/>
    <lineage>
        <taxon>Eukaryota</taxon>
        <taxon>Metazoa</taxon>
        <taxon>Ecdysozoa</taxon>
        <taxon>Arthropoda</taxon>
        <taxon>Hexapoda</taxon>
        <taxon>Insecta</taxon>
        <taxon>Pterygota</taxon>
        <taxon>Neoptera</taxon>
        <taxon>Endopterygota</taxon>
        <taxon>Diptera</taxon>
        <taxon>Nematocera</taxon>
        <taxon>Chironomoidea</taxon>
        <taxon>Chironomidae</taxon>
        <taxon>Clunio</taxon>
    </lineage>
</organism>
<dbReference type="EMBL" id="CVRI01000048">
    <property type="protein sequence ID" value="CRK98916.1"/>
    <property type="molecule type" value="Genomic_DNA"/>
</dbReference>
<evidence type="ECO:0000313" key="2">
    <source>
        <dbReference type="EMBL" id="CRK98916.1"/>
    </source>
</evidence>
<evidence type="ECO:0000256" key="1">
    <source>
        <dbReference type="SAM" id="Coils"/>
    </source>
</evidence>
<reference evidence="2 3" key="1">
    <citation type="submission" date="2015-04" db="EMBL/GenBank/DDBJ databases">
        <authorList>
            <person name="Syromyatnikov M.Y."/>
            <person name="Popov V.N."/>
        </authorList>
    </citation>
    <scope>NUCLEOTIDE SEQUENCE [LARGE SCALE GENOMIC DNA]</scope>
</reference>
<dbReference type="OrthoDB" id="7790102at2759"/>
<dbReference type="AlphaFoldDB" id="A0A1J1IH96"/>
<evidence type="ECO:0000313" key="3">
    <source>
        <dbReference type="Proteomes" id="UP000183832"/>
    </source>
</evidence>
<proteinExistence type="predicted"/>
<accession>A0A1J1IH96</accession>
<sequence length="239" mass="27496">MSSSNSLIQKISDYLCNRDKQTNFGECKRCDKKVYWSTIKVVSHIRSGHCKGTTGDEIKRFKDEFIYDSPKNLVHKSVITKRFKEYFETEGIGKSPKKSKKKSSASAKKVKSEDIESIETSQFSIDGGEEILFEGFTSGTENENEDKMEILFLSGNEHTYNEKLEADLTTPNKEQEAQSTSTSSVDITREDKFIRAVYPQFKDKTKLQLIEDILDLRRKNELLQAKTKTYENTINRLLN</sequence>
<gene>
    <name evidence="2" type="ORF">CLUMA_CG011995</name>
</gene>
<name>A0A1J1IH96_9DIPT</name>